<dbReference type="SMART" id="SM00369">
    <property type="entry name" value="LRR_TYP"/>
    <property type="match status" value="9"/>
</dbReference>
<evidence type="ECO:0000256" key="9">
    <source>
        <dbReference type="ARBA" id="ARBA00023136"/>
    </source>
</evidence>
<protein>
    <recommendedName>
        <fullName evidence="13">Leucine-rich repeat-containing N-terminal plant-type domain-containing protein</fullName>
    </recommendedName>
</protein>
<dbReference type="SUPFAM" id="SSF52058">
    <property type="entry name" value="L domain-like"/>
    <property type="match status" value="3"/>
</dbReference>
<keyword evidence="9 12" id="KW-0472">Membrane</keyword>
<accession>A0AAD9TJ69</accession>
<evidence type="ECO:0000313" key="14">
    <source>
        <dbReference type="EMBL" id="KAK2636490.1"/>
    </source>
</evidence>
<gene>
    <name evidence="14" type="ORF">Ddye_031282</name>
</gene>
<comment type="similarity">
    <text evidence="2">Belongs to the RLP family.</text>
</comment>
<evidence type="ECO:0000256" key="1">
    <source>
        <dbReference type="ARBA" id="ARBA00004251"/>
    </source>
</evidence>
<dbReference type="Gene3D" id="3.80.10.10">
    <property type="entry name" value="Ribonuclease Inhibitor"/>
    <property type="match status" value="3"/>
</dbReference>
<comment type="subcellular location">
    <subcellularLocation>
        <location evidence="1">Cell membrane</location>
        <topology evidence="1">Single-pass type I membrane protein</topology>
    </subcellularLocation>
</comment>
<evidence type="ECO:0000256" key="11">
    <source>
        <dbReference type="ARBA" id="ARBA00023180"/>
    </source>
</evidence>
<evidence type="ECO:0000256" key="8">
    <source>
        <dbReference type="ARBA" id="ARBA00022989"/>
    </source>
</evidence>
<dbReference type="InterPro" id="IPR003591">
    <property type="entry name" value="Leu-rich_rpt_typical-subtyp"/>
</dbReference>
<dbReference type="PANTHER" id="PTHR48062:SF52">
    <property type="entry name" value="RECEPTOR-LIKE PROTEIN 8-RELATED"/>
    <property type="match status" value="1"/>
</dbReference>
<dbReference type="GO" id="GO:0005886">
    <property type="term" value="C:plasma membrane"/>
    <property type="evidence" value="ECO:0007669"/>
    <property type="project" value="UniProtKB-SubCell"/>
</dbReference>
<keyword evidence="11" id="KW-0325">Glycoprotein</keyword>
<evidence type="ECO:0000256" key="4">
    <source>
        <dbReference type="ARBA" id="ARBA00022614"/>
    </source>
</evidence>
<dbReference type="Pfam" id="PF00560">
    <property type="entry name" value="LRR_1"/>
    <property type="match status" value="10"/>
</dbReference>
<sequence length="798" mass="89899">MDTKVALKKKGLLMEIKAFFMNLPVKTYVNQKLESWVDDRVSDCCDWDHIECNTTTGRVIKLSPSSVNVIHSDYTVLNFTLFQPFEQLRSLDLSLSFFQGWIDSRGICELKNLVELNLQWNDFDGHLPACLNNLTNLRALDLSFNQLSGNLPSVIANLTSLEYLALQDNKFEATISIEGHLLKQLQLTCHSSFVRHQHSLRFIDLSDNGLVGMFPTWLLYNNTKLEGIYLKNNSFTGTLQLPNSKHDLLDLQISKNDLNGQLPEDIGTILPKLLHLDVSENSLEGHIPSSMGEMGKLKVLDLSSNNFSGELPSPFISGCFSLKMLRLSNNNFHGEIFPEFMNMTQLSWLCLDNNQFGGNIQDGLSKASLLRFLNLSDNVFFGQIPQWIGNLSNLEVLLMSNNLLEGGVPTQLSNMERLLFLDISENRLSGSLPSSFNLSSVRHLYMQKNAINGSIPNAIFRSSELLILDLRDNEFSVSIPSQLNNELSNLRFLLLGGNRLEGHIPDELCKLRSISILDLSHNRFNGTIPPCFTNMVFWADATEDEYNIITFSLSYGWRLDGIGFSLALDPDISGASVSYEKFEVEFLTKNRHESYMGRILYSMVGLDLSSNELTGDICSELGYLQNIRAMNLSHNFLSGSIPESFSHLKNIESLDLSSNKLGGQIPPQLTELYRLGTFNVSFNNLSGPIPSNGQFGSSVKSSYAGNPSLCGTQIKWTCSGEEATPADVGEEESAIDMISFYWSLFASYVTTIMGLVLILWLNSYWRMQWFCFIDACITSSYCWILRNVFHRYDDMVYK</sequence>
<reference evidence="14" key="1">
    <citation type="journal article" date="2023" name="Plant J.">
        <title>Genome sequences and population genomics provide insights into the demographic history, inbreeding, and mutation load of two 'living fossil' tree species of Dipteronia.</title>
        <authorList>
            <person name="Feng Y."/>
            <person name="Comes H.P."/>
            <person name="Chen J."/>
            <person name="Zhu S."/>
            <person name="Lu R."/>
            <person name="Zhang X."/>
            <person name="Li P."/>
            <person name="Qiu J."/>
            <person name="Olsen K.M."/>
            <person name="Qiu Y."/>
        </authorList>
    </citation>
    <scope>NUCLEOTIDE SEQUENCE</scope>
    <source>
        <strain evidence="14">KIB01</strain>
    </source>
</reference>
<dbReference type="EMBL" id="JANJYI010000009">
    <property type="protein sequence ID" value="KAK2636490.1"/>
    <property type="molecule type" value="Genomic_DNA"/>
</dbReference>
<keyword evidence="3" id="KW-1003">Cell membrane</keyword>
<keyword evidence="8 12" id="KW-1133">Transmembrane helix</keyword>
<evidence type="ECO:0000256" key="3">
    <source>
        <dbReference type="ARBA" id="ARBA00022475"/>
    </source>
</evidence>
<keyword evidence="4" id="KW-0433">Leucine-rich repeat</keyword>
<dbReference type="FunFam" id="3.80.10.10:FF:000213">
    <property type="entry name" value="Tyrosine-sulfated glycopeptide receptor 1"/>
    <property type="match status" value="1"/>
</dbReference>
<keyword evidence="7" id="KW-0677">Repeat</keyword>
<evidence type="ECO:0000256" key="7">
    <source>
        <dbReference type="ARBA" id="ARBA00022737"/>
    </source>
</evidence>
<comment type="caution">
    <text evidence="14">The sequence shown here is derived from an EMBL/GenBank/DDBJ whole genome shotgun (WGS) entry which is preliminary data.</text>
</comment>
<feature type="domain" description="Leucine-rich repeat-containing N-terminal plant-type" evidence="13">
    <location>
        <begin position="13"/>
        <end position="53"/>
    </location>
</feature>
<evidence type="ECO:0000313" key="15">
    <source>
        <dbReference type="Proteomes" id="UP001280121"/>
    </source>
</evidence>
<dbReference type="SMART" id="SM00365">
    <property type="entry name" value="LRR_SD22"/>
    <property type="match status" value="3"/>
</dbReference>
<dbReference type="Pfam" id="PF13855">
    <property type="entry name" value="LRR_8"/>
    <property type="match status" value="1"/>
</dbReference>
<dbReference type="PANTHER" id="PTHR48062">
    <property type="entry name" value="RECEPTOR-LIKE PROTEIN 14"/>
    <property type="match status" value="1"/>
</dbReference>
<keyword evidence="6" id="KW-0732">Signal</keyword>
<dbReference type="PRINTS" id="PR00019">
    <property type="entry name" value="LEURICHRPT"/>
</dbReference>
<evidence type="ECO:0000256" key="12">
    <source>
        <dbReference type="SAM" id="Phobius"/>
    </source>
</evidence>
<dbReference type="AlphaFoldDB" id="A0AAD9TJ69"/>
<organism evidence="14 15">
    <name type="scientific">Dipteronia dyeriana</name>
    <dbReference type="NCBI Taxonomy" id="168575"/>
    <lineage>
        <taxon>Eukaryota</taxon>
        <taxon>Viridiplantae</taxon>
        <taxon>Streptophyta</taxon>
        <taxon>Embryophyta</taxon>
        <taxon>Tracheophyta</taxon>
        <taxon>Spermatophyta</taxon>
        <taxon>Magnoliopsida</taxon>
        <taxon>eudicotyledons</taxon>
        <taxon>Gunneridae</taxon>
        <taxon>Pentapetalae</taxon>
        <taxon>rosids</taxon>
        <taxon>malvids</taxon>
        <taxon>Sapindales</taxon>
        <taxon>Sapindaceae</taxon>
        <taxon>Hippocastanoideae</taxon>
        <taxon>Acereae</taxon>
        <taxon>Dipteronia</taxon>
    </lineage>
</organism>
<evidence type="ECO:0000256" key="2">
    <source>
        <dbReference type="ARBA" id="ARBA00009592"/>
    </source>
</evidence>
<feature type="transmembrane region" description="Helical" evidence="12">
    <location>
        <begin position="740"/>
        <end position="762"/>
    </location>
</feature>
<dbReference type="FunFam" id="3.80.10.10:FF:000383">
    <property type="entry name" value="Leucine-rich repeat receptor protein kinase EMS1"/>
    <property type="match status" value="2"/>
</dbReference>
<name>A0AAD9TJ69_9ROSI</name>
<keyword evidence="10" id="KW-0675">Receptor</keyword>
<dbReference type="InterPro" id="IPR013210">
    <property type="entry name" value="LRR_N_plant-typ"/>
</dbReference>
<dbReference type="Pfam" id="PF08263">
    <property type="entry name" value="LRRNT_2"/>
    <property type="match status" value="1"/>
</dbReference>
<dbReference type="FunFam" id="3.80.10.10:FF:000041">
    <property type="entry name" value="LRR receptor-like serine/threonine-protein kinase ERECTA"/>
    <property type="match status" value="2"/>
</dbReference>
<dbReference type="InterPro" id="IPR051502">
    <property type="entry name" value="RLP_Defense_Trigger"/>
</dbReference>
<dbReference type="InterPro" id="IPR032675">
    <property type="entry name" value="LRR_dom_sf"/>
</dbReference>
<evidence type="ECO:0000259" key="13">
    <source>
        <dbReference type="Pfam" id="PF08263"/>
    </source>
</evidence>
<keyword evidence="15" id="KW-1185">Reference proteome</keyword>
<evidence type="ECO:0000256" key="5">
    <source>
        <dbReference type="ARBA" id="ARBA00022692"/>
    </source>
</evidence>
<evidence type="ECO:0000256" key="6">
    <source>
        <dbReference type="ARBA" id="ARBA00022729"/>
    </source>
</evidence>
<evidence type="ECO:0000256" key="10">
    <source>
        <dbReference type="ARBA" id="ARBA00023170"/>
    </source>
</evidence>
<keyword evidence="5 12" id="KW-0812">Transmembrane</keyword>
<dbReference type="Proteomes" id="UP001280121">
    <property type="component" value="Unassembled WGS sequence"/>
</dbReference>
<proteinExistence type="inferred from homology"/>
<dbReference type="InterPro" id="IPR001611">
    <property type="entry name" value="Leu-rich_rpt"/>
</dbReference>